<dbReference type="OrthoDB" id="1740909at2759"/>
<dbReference type="PROSITE" id="PS50879">
    <property type="entry name" value="RNASE_H_1"/>
    <property type="match status" value="1"/>
</dbReference>
<dbReference type="AlphaFoldDB" id="A0A371FH78"/>
<organism evidence="2 3">
    <name type="scientific">Mucuna pruriens</name>
    <name type="common">Velvet bean</name>
    <name type="synonym">Dolichos pruriens</name>
    <dbReference type="NCBI Taxonomy" id="157652"/>
    <lineage>
        <taxon>Eukaryota</taxon>
        <taxon>Viridiplantae</taxon>
        <taxon>Streptophyta</taxon>
        <taxon>Embryophyta</taxon>
        <taxon>Tracheophyta</taxon>
        <taxon>Spermatophyta</taxon>
        <taxon>Magnoliopsida</taxon>
        <taxon>eudicotyledons</taxon>
        <taxon>Gunneridae</taxon>
        <taxon>Pentapetalae</taxon>
        <taxon>rosids</taxon>
        <taxon>fabids</taxon>
        <taxon>Fabales</taxon>
        <taxon>Fabaceae</taxon>
        <taxon>Papilionoideae</taxon>
        <taxon>50 kb inversion clade</taxon>
        <taxon>NPAAA clade</taxon>
        <taxon>indigoferoid/millettioid clade</taxon>
        <taxon>Phaseoleae</taxon>
        <taxon>Mucuna</taxon>
    </lineage>
</organism>
<sequence>MTWLVELSEFALKFEPRRAIKTQALVNFLVKIMSTLVGDPWWTLYIDGSSNPKGGGTKIILEGLVGITLEHSLKFDFKASNNRVEYEALIMGLYLA</sequence>
<feature type="domain" description="RNase H type-1" evidence="1">
    <location>
        <begin position="38"/>
        <end position="96"/>
    </location>
</feature>
<dbReference type="InterPro" id="IPR012337">
    <property type="entry name" value="RNaseH-like_sf"/>
</dbReference>
<dbReference type="Proteomes" id="UP000257109">
    <property type="component" value="Unassembled WGS sequence"/>
</dbReference>
<reference evidence="2" key="1">
    <citation type="submission" date="2018-05" db="EMBL/GenBank/DDBJ databases">
        <title>Draft genome of Mucuna pruriens seed.</title>
        <authorList>
            <person name="Nnadi N.E."/>
            <person name="Vos R."/>
            <person name="Hasami M.H."/>
            <person name="Devisetty U.K."/>
            <person name="Aguiy J.C."/>
        </authorList>
    </citation>
    <scope>NUCLEOTIDE SEQUENCE [LARGE SCALE GENOMIC DNA]</scope>
    <source>
        <strain evidence="2">JCA_2017</strain>
    </source>
</reference>
<dbReference type="GO" id="GO:0004523">
    <property type="term" value="F:RNA-DNA hybrid ribonuclease activity"/>
    <property type="evidence" value="ECO:0007669"/>
    <property type="project" value="InterPro"/>
</dbReference>
<dbReference type="InterPro" id="IPR002156">
    <property type="entry name" value="RNaseH_domain"/>
</dbReference>
<comment type="caution">
    <text evidence="2">The sequence shown here is derived from an EMBL/GenBank/DDBJ whole genome shotgun (WGS) entry which is preliminary data.</text>
</comment>
<dbReference type="PANTHER" id="PTHR48475">
    <property type="entry name" value="RIBONUCLEASE H"/>
    <property type="match status" value="1"/>
</dbReference>
<evidence type="ECO:0000259" key="1">
    <source>
        <dbReference type="PROSITE" id="PS50879"/>
    </source>
</evidence>
<dbReference type="Gene3D" id="3.30.420.10">
    <property type="entry name" value="Ribonuclease H-like superfamily/Ribonuclease H"/>
    <property type="match status" value="1"/>
</dbReference>
<dbReference type="EMBL" id="QJKJ01009114">
    <property type="protein sequence ID" value="RDX77678.1"/>
    <property type="molecule type" value="Genomic_DNA"/>
</dbReference>
<dbReference type="GO" id="GO:0003676">
    <property type="term" value="F:nucleic acid binding"/>
    <property type="evidence" value="ECO:0007669"/>
    <property type="project" value="InterPro"/>
</dbReference>
<dbReference type="SUPFAM" id="SSF53098">
    <property type="entry name" value="Ribonuclease H-like"/>
    <property type="match status" value="1"/>
</dbReference>
<evidence type="ECO:0000313" key="2">
    <source>
        <dbReference type="EMBL" id="RDX77678.1"/>
    </source>
</evidence>
<proteinExistence type="predicted"/>
<gene>
    <name evidence="2" type="ORF">CR513_42155</name>
</gene>
<protein>
    <recommendedName>
        <fullName evidence="1">RNase H type-1 domain-containing protein</fullName>
    </recommendedName>
</protein>
<dbReference type="InterPro" id="IPR036397">
    <property type="entry name" value="RNaseH_sf"/>
</dbReference>
<dbReference type="PANTHER" id="PTHR48475:SF2">
    <property type="entry name" value="RIBONUCLEASE H"/>
    <property type="match status" value="1"/>
</dbReference>
<keyword evidence="3" id="KW-1185">Reference proteome</keyword>
<name>A0A371FH78_MUCPR</name>
<accession>A0A371FH78</accession>
<feature type="non-terminal residue" evidence="2">
    <location>
        <position position="1"/>
    </location>
</feature>
<evidence type="ECO:0000313" key="3">
    <source>
        <dbReference type="Proteomes" id="UP000257109"/>
    </source>
</evidence>